<proteinExistence type="predicted"/>
<keyword evidence="6" id="KW-1185">Reference proteome</keyword>
<organism evidence="5 6">
    <name type="scientific">Cyclocybe aegerita</name>
    <name type="common">Black poplar mushroom</name>
    <name type="synonym">Agrocybe aegerita</name>
    <dbReference type="NCBI Taxonomy" id="1973307"/>
    <lineage>
        <taxon>Eukaryota</taxon>
        <taxon>Fungi</taxon>
        <taxon>Dikarya</taxon>
        <taxon>Basidiomycota</taxon>
        <taxon>Agaricomycotina</taxon>
        <taxon>Agaricomycetes</taxon>
        <taxon>Agaricomycetidae</taxon>
        <taxon>Agaricales</taxon>
        <taxon>Agaricineae</taxon>
        <taxon>Bolbitiaceae</taxon>
        <taxon>Cyclocybe</taxon>
    </lineage>
</organism>
<name>A0A8S0WDD2_CYCAE</name>
<dbReference type="GO" id="GO:0006397">
    <property type="term" value="P:mRNA processing"/>
    <property type="evidence" value="ECO:0007669"/>
    <property type="project" value="InterPro"/>
</dbReference>
<keyword evidence="3" id="KW-0175">Coiled coil</keyword>
<evidence type="ECO:0000256" key="4">
    <source>
        <dbReference type="SAM" id="MobiDB-lite"/>
    </source>
</evidence>
<evidence type="ECO:0000313" key="5">
    <source>
        <dbReference type="EMBL" id="CAA7259643.1"/>
    </source>
</evidence>
<dbReference type="EMBL" id="CACVBS010000028">
    <property type="protein sequence ID" value="CAA7259643.1"/>
    <property type="molecule type" value="Genomic_DNA"/>
</dbReference>
<reference evidence="5 6" key="1">
    <citation type="submission" date="2020-01" db="EMBL/GenBank/DDBJ databases">
        <authorList>
            <person name="Gupta K D."/>
        </authorList>
    </citation>
    <scope>NUCLEOTIDE SEQUENCE [LARGE SCALE GENOMIC DNA]</scope>
</reference>
<evidence type="ECO:0000256" key="2">
    <source>
        <dbReference type="ARBA" id="ARBA00023242"/>
    </source>
</evidence>
<sequence length="307" mass="34130">MPAMSSSSSQPIVIPPLTTEEEDQIILTRITVDERPLRRIIKKFHTYTSLSHAPIVPVVTTAPAIPNSVEDAREAFIVELASFELLMKKTAMICEAETRQVEEYQRERLRLDNERGTLKAQIEELKTALEHAQMLRRRKIEYDLVAEKVNTLPARDELESTIRALENDMAAIRAEHDTQNRIIQGQKSALDGIIAELSQLGFMGKEPETASIPQSLRATPALDIQEAASVESSLPSANAGEETEDDKMVSDSAPPTVVNEGLIEENDIEMGEVEEEPKDKSKKKSREELEEGEATDASSELSEPPDD</sequence>
<evidence type="ECO:0000313" key="6">
    <source>
        <dbReference type="Proteomes" id="UP000467700"/>
    </source>
</evidence>
<dbReference type="Proteomes" id="UP000467700">
    <property type="component" value="Unassembled WGS sequence"/>
</dbReference>
<gene>
    <name evidence="5" type="ORF">AAE3_LOCUS2285</name>
</gene>
<dbReference type="InterPro" id="IPR008501">
    <property type="entry name" value="THOC7/Mft1"/>
</dbReference>
<feature type="coiled-coil region" evidence="3">
    <location>
        <begin position="94"/>
        <end position="182"/>
    </location>
</feature>
<accession>A0A8S0WDD2</accession>
<evidence type="ECO:0000256" key="1">
    <source>
        <dbReference type="ARBA" id="ARBA00004123"/>
    </source>
</evidence>
<evidence type="ECO:0000256" key="3">
    <source>
        <dbReference type="SAM" id="Coils"/>
    </source>
</evidence>
<feature type="region of interest" description="Disordered" evidence="4">
    <location>
        <begin position="228"/>
        <end position="307"/>
    </location>
</feature>
<comment type="subcellular location">
    <subcellularLocation>
        <location evidence="1">Nucleus</location>
    </subcellularLocation>
</comment>
<protein>
    <submittedName>
        <fullName evidence="5">Uncharacterized protein</fullName>
    </submittedName>
</protein>
<comment type="caution">
    <text evidence="5">The sequence shown here is derived from an EMBL/GenBank/DDBJ whole genome shotgun (WGS) entry which is preliminary data.</text>
</comment>
<dbReference type="OrthoDB" id="205166at2759"/>
<dbReference type="GO" id="GO:0000445">
    <property type="term" value="C:THO complex part of transcription export complex"/>
    <property type="evidence" value="ECO:0007669"/>
    <property type="project" value="InterPro"/>
</dbReference>
<dbReference type="Pfam" id="PF05615">
    <property type="entry name" value="THOC7"/>
    <property type="match status" value="1"/>
</dbReference>
<feature type="compositionally biased region" description="Acidic residues" evidence="4">
    <location>
        <begin position="262"/>
        <end position="276"/>
    </location>
</feature>
<keyword evidence="2" id="KW-0539">Nucleus</keyword>
<dbReference type="AlphaFoldDB" id="A0A8S0WDD2"/>